<dbReference type="PANTHER" id="PTHR12629:SF0">
    <property type="entry name" value="DIPHOSPHOINOSITOL-POLYPHOSPHATE DIPHOSPHATASE"/>
    <property type="match status" value="1"/>
</dbReference>
<name>A0ABT2KC63_9RHOB</name>
<keyword evidence="3 7" id="KW-0378">Hydrolase</keyword>
<dbReference type="PROSITE" id="PS51462">
    <property type="entry name" value="NUDIX"/>
    <property type="match status" value="1"/>
</dbReference>
<accession>A0ABT2KC63</accession>
<dbReference type="GO" id="GO:0016787">
    <property type="term" value="F:hydrolase activity"/>
    <property type="evidence" value="ECO:0007669"/>
    <property type="project" value="UniProtKB-KW"/>
</dbReference>
<reference evidence="7 8" key="1">
    <citation type="submission" date="2022-04" db="EMBL/GenBank/DDBJ databases">
        <title>Paracoccus sp. YLB-12 draft genome sequence.</title>
        <authorList>
            <person name="Yu L."/>
        </authorList>
    </citation>
    <scope>NUCLEOTIDE SEQUENCE [LARGE SCALE GENOMIC DNA]</scope>
    <source>
        <strain evidence="7 8">YLB-12</strain>
    </source>
</reference>
<feature type="domain" description="Nudix hydrolase" evidence="6">
    <location>
        <begin position="16"/>
        <end position="146"/>
    </location>
</feature>
<evidence type="ECO:0000313" key="7">
    <source>
        <dbReference type="EMBL" id="MCT4334127.1"/>
    </source>
</evidence>
<evidence type="ECO:0000256" key="4">
    <source>
        <dbReference type="ARBA" id="ARBA00022842"/>
    </source>
</evidence>
<evidence type="ECO:0000256" key="5">
    <source>
        <dbReference type="SAM" id="MobiDB-lite"/>
    </source>
</evidence>
<dbReference type="PANTHER" id="PTHR12629">
    <property type="entry name" value="DIPHOSPHOINOSITOL POLYPHOSPHATE PHOSPHOHYDROLASE"/>
    <property type="match status" value="1"/>
</dbReference>
<comment type="caution">
    <text evidence="7">The sequence shown here is derived from an EMBL/GenBank/DDBJ whole genome shotgun (WGS) entry which is preliminary data.</text>
</comment>
<gene>
    <name evidence="7" type="ORF">MU516_14770</name>
</gene>
<evidence type="ECO:0000256" key="2">
    <source>
        <dbReference type="ARBA" id="ARBA00022723"/>
    </source>
</evidence>
<dbReference type="Proteomes" id="UP001320702">
    <property type="component" value="Unassembled WGS sequence"/>
</dbReference>
<dbReference type="EMBL" id="JANAVZ010000008">
    <property type="protein sequence ID" value="MCT4334127.1"/>
    <property type="molecule type" value="Genomic_DNA"/>
</dbReference>
<protein>
    <submittedName>
        <fullName evidence="7">NUDIX hydrolase</fullName>
    </submittedName>
</protein>
<evidence type="ECO:0000256" key="1">
    <source>
        <dbReference type="ARBA" id="ARBA00001946"/>
    </source>
</evidence>
<dbReference type="Gene3D" id="3.90.79.10">
    <property type="entry name" value="Nucleoside Triphosphate Pyrophosphohydrolase"/>
    <property type="match status" value="1"/>
</dbReference>
<sequence length="163" mass="18155">MNALRSSLRMLMGRRPPALQVGAICLNPDSGKVLLVTSRGTGRWIIPKGWPMEGRTLPGAAAQEAWEEAGVEGRVGHDEIGRYIYDKEQESGFSIAVEVRVFLLKVTRLAADFPESDERSRRWVTPTEAARMVAEPGLKRVLRDLSRSSSDPDIEPDEHDDRS</sequence>
<evidence type="ECO:0000313" key="8">
    <source>
        <dbReference type="Proteomes" id="UP001320702"/>
    </source>
</evidence>
<organism evidence="7 8">
    <name type="scientific">Paracoccus maritimus</name>
    <dbReference type="NCBI Taxonomy" id="2933292"/>
    <lineage>
        <taxon>Bacteria</taxon>
        <taxon>Pseudomonadati</taxon>
        <taxon>Pseudomonadota</taxon>
        <taxon>Alphaproteobacteria</taxon>
        <taxon>Rhodobacterales</taxon>
        <taxon>Paracoccaceae</taxon>
        <taxon>Paracoccus</taxon>
    </lineage>
</organism>
<dbReference type="InterPro" id="IPR000086">
    <property type="entry name" value="NUDIX_hydrolase_dom"/>
</dbReference>
<feature type="compositionally biased region" description="Acidic residues" evidence="5">
    <location>
        <begin position="152"/>
        <end position="163"/>
    </location>
</feature>
<dbReference type="InterPro" id="IPR015797">
    <property type="entry name" value="NUDIX_hydrolase-like_dom_sf"/>
</dbReference>
<keyword evidence="8" id="KW-1185">Reference proteome</keyword>
<dbReference type="CDD" id="cd04666">
    <property type="entry name" value="NUDIX_DIPP2_like_Nudt4"/>
    <property type="match status" value="1"/>
</dbReference>
<dbReference type="InterPro" id="IPR047198">
    <property type="entry name" value="DDP-like_NUDIX"/>
</dbReference>
<dbReference type="SUPFAM" id="SSF55811">
    <property type="entry name" value="Nudix"/>
    <property type="match status" value="1"/>
</dbReference>
<evidence type="ECO:0000256" key="3">
    <source>
        <dbReference type="ARBA" id="ARBA00022801"/>
    </source>
</evidence>
<keyword evidence="2" id="KW-0479">Metal-binding</keyword>
<feature type="region of interest" description="Disordered" evidence="5">
    <location>
        <begin position="142"/>
        <end position="163"/>
    </location>
</feature>
<proteinExistence type="predicted"/>
<dbReference type="Pfam" id="PF00293">
    <property type="entry name" value="NUDIX"/>
    <property type="match status" value="1"/>
</dbReference>
<dbReference type="RefSeq" id="WP_260278051.1">
    <property type="nucleotide sequence ID" value="NZ_JANAVZ010000008.1"/>
</dbReference>
<comment type="cofactor">
    <cofactor evidence="1">
        <name>Mg(2+)</name>
        <dbReference type="ChEBI" id="CHEBI:18420"/>
    </cofactor>
</comment>
<keyword evidence="4" id="KW-0460">Magnesium</keyword>
<evidence type="ECO:0000259" key="6">
    <source>
        <dbReference type="PROSITE" id="PS51462"/>
    </source>
</evidence>